<evidence type="ECO:0000313" key="3">
    <source>
        <dbReference type="Proteomes" id="UP000465306"/>
    </source>
</evidence>
<keyword evidence="3" id="KW-1185">Reference proteome</keyword>
<protein>
    <submittedName>
        <fullName evidence="2">Uncharacterized protein</fullName>
    </submittedName>
</protein>
<name>A0AAX1J8T0_9MYCO</name>
<reference evidence="2" key="3">
    <citation type="submission" date="2020-11" db="EMBL/GenBank/DDBJ databases">
        <title>Intraspecies plasmid and genomic variation of Mycobacterium kubicae revealed by the complete genome sequences of two clinical isolates.</title>
        <authorList>
            <person name="Hendrix J.R."/>
            <person name="Epperson L.E."/>
            <person name="Honda J.R."/>
            <person name="Strong M."/>
        </authorList>
    </citation>
    <scope>NUCLEOTIDE SEQUENCE</scope>
    <source>
        <strain evidence="2">JCM 13573</strain>
    </source>
</reference>
<dbReference type="EMBL" id="CP065047">
    <property type="protein sequence ID" value="QPI37798.1"/>
    <property type="molecule type" value="Genomic_DNA"/>
</dbReference>
<reference evidence="1" key="2">
    <citation type="submission" date="2020-02" db="EMBL/GenBank/DDBJ databases">
        <authorList>
            <person name="Matsumoto Y."/>
            <person name="Kinjo T."/>
            <person name="Motooka D."/>
            <person name="Nabeya D."/>
            <person name="Jung N."/>
            <person name="Uechi K."/>
            <person name="Horii T."/>
            <person name="Iida T."/>
            <person name="Fujita J."/>
            <person name="Nakamura S."/>
        </authorList>
    </citation>
    <scope>NUCLEOTIDE SEQUENCE</scope>
    <source>
        <strain evidence="1">JCM 13573</strain>
    </source>
</reference>
<dbReference type="KEGG" id="mku:I2456_26715"/>
<sequence>MRLVTEAGLWGTGATEPLATPSPLVAVLEVSGAVLSWTIDEPAEATRITFTDVSRADWLWRVVGESGHVAIASALVDEQESPGVELTDVNLIPGSLGPLHRLAVGHWLRRWWPASQRDDIAALDRALLDVEVALLTSGAQGFFTDDTLDSDVAGLLEPHAADLLTHLYTDDRRVHDLIAAGADLADELGLEDPVWSELAAAVGDSSAVSELATGHRDDYALAAGTDPRARGAIAHGVASINWGAVPPGIFDAAEQTVDWSVETTGQDVVAVVRAAVIGPDPATGVTVAVRSGEVSGVGALAADGRATLPILDSQRRPMTETAAWGHDWPATSVVVGADVEESRDTRDRVRRWARARLDQPPEDAFLAEVLASESAY</sequence>
<evidence type="ECO:0000313" key="2">
    <source>
        <dbReference type="EMBL" id="QPI37798.1"/>
    </source>
</evidence>
<dbReference type="AlphaFoldDB" id="A0AAX1J8T0"/>
<accession>A0AAX1J8T0</accession>
<dbReference type="Proteomes" id="UP000465306">
    <property type="component" value="Unassembled WGS sequence"/>
</dbReference>
<dbReference type="EMBL" id="BLKU01000005">
    <property type="protein sequence ID" value="GFG65890.1"/>
    <property type="molecule type" value="Genomic_DNA"/>
</dbReference>
<evidence type="ECO:0000313" key="4">
    <source>
        <dbReference type="Proteomes" id="UP000663583"/>
    </source>
</evidence>
<evidence type="ECO:0000313" key="1">
    <source>
        <dbReference type="EMBL" id="GFG65890.1"/>
    </source>
</evidence>
<dbReference type="RefSeq" id="WP_085075467.1">
    <property type="nucleotide sequence ID" value="NZ_BLKU01000005.1"/>
</dbReference>
<dbReference type="Proteomes" id="UP000663583">
    <property type="component" value="Chromosome"/>
</dbReference>
<organism evidence="2 4">
    <name type="scientific">Mycobacterium kubicae</name>
    <dbReference type="NCBI Taxonomy" id="120959"/>
    <lineage>
        <taxon>Bacteria</taxon>
        <taxon>Bacillati</taxon>
        <taxon>Actinomycetota</taxon>
        <taxon>Actinomycetes</taxon>
        <taxon>Mycobacteriales</taxon>
        <taxon>Mycobacteriaceae</taxon>
        <taxon>Mycobacterium</taxon>
        <taxon>Mycobacterium simiae complex</taxon>
    </lineage>
</organism>
<proteinExistence type="predicted"/>
<reference evidence="1 3" key="1">
    <citation type="journal article" date="2019" name="Emerg. Microbes Infect.">
        <title>Comprehensive subspecies identification of 175 nontuberculous mycobacteria species based on 7547 genomic profiles.</title>
        <authorList>
            <person name="Matsumoto Y."/>
            <person name="Kinjo T."/>
            <person name="Motooka D."/>
            <person name="Nabeya D."/>
            <person name="Jung N."/>
            <person name="Uechi K."/>
            <person name="Horii T."/>
            <person name="Iida T."/>
            <person name="Fujita J."/>
            <person name="Nakamura S."/>
        </authorList>
    </citation>
    <scope>NUCLEOTIDE SEQUENCE [LARGE SCALE GENOMIC DNA]</scope>
    <source>
        <strain evidence="1 3">JCM 13573</strain>
    </source>
</reference>
<gene>
    <name evidence="2" type="ORF">I2456_26715</name>
    <name evidence="1" type="ORF">MKUB_33800</name>
</gene>